<proteinExistence type="predicted"/>
<gene>
    <name evidence="8" type="ORF">HMPREF9334_01774</name>
</gene>
<comment type="caution">
    <text evidence="8">The sequence shown here is derived from an EMBL/GenBank/DDBJ whole genome shotgun (WGS) entry which is preliminary data.</text>
</comment>
<dbReference type="PROSITE" id="PS51779">
    <property type="entry name" value="POTRA"/>
    <property type="match status" value="1"/>
</dbReference>
<feature type="domain" description="POTRA" evidence="7">
    <location>
        <begin position="171"/>
        <end position="245"/>
    </location>
</feature>
<keyword evidence="3 6" id="KW-0732">Signal</keyword>
<dbReference type="GO" id="GO:0019867">
    <property type="term" value="C:outer membrane"/>
    <property type="evidence" value="ECO:0007669"/>
    <property type="project" value="InterPro"/>
</dbReference>
<evidence type="ECO:0000256" key="2">
    <source>
        <dbReference type="ARBA" id="ARBA00022692"/>
    </source>
</evidence>
<dbReference type="Gene3D" id="3.10.20.310">
    <property type="entry name" value="membrane protein fhac"/>
    <property type="match status" value="3"/>
</dbReference>
<dbReference type="EMBL" id="ACZM01000017">
    <property type="protein sequence ID" value="EHG19882.1"/>
    <property type="molecule type" value="Genomic_DNA"/>
</dbReference>
<comment type="subcellular location">
    <subcellularLocation>
        <location evidence="1">Membrane</location>
    </subcellularLocation>
</comment>
<evidence type="ECO:0000256" key="1">
    <source>
        <dbReference type="ARBA" id="ARBA00004370"/>
    </source>
</evidence>
<dbReference type="AlphaFoldDB" id="G5GR22"/>
<dbReference type="eggNOG" id="COG4775">
    <property type="taxonomic scope" value="Bacteria"/>
</dbReference>
<name>G5GR22_9FIRM</name>
<dbReference type="InterPro" id="IPR034746">
    <property type="entry name" value="POTRA"/>
</dbReference>
<dbReference type="RefSeq" id="WP_006693209.1">
    <property type="nucleotide sequence ID" value="NZ_JH376800.1"/>
</dbReference>
<dbReference type="InterPro" id="IPR000184">
    <property type="entry name" value="Bac_surfAg_D15"/>
</dbReference>
<accession>G5GR22</accession>
<evidence type="ECO:0000256" key="6">
    <source>
        <dbReference type="SAM" id="SignalP"/>
    </source>
</evidence>
<keyword evidence="9" id="KW-1185">Reference proteome</keyword>
<protein>
    <recommendedName>
        <fullName evidence="7">POTRA domain-containing protein</fullName>
    </recommendedName>
</protein>
<evidence type="ECO:0000259" key="7">
    <source>
        <dbReference type="PROSITE" id="PS51779"/>
    </source>
</evidence>
<dbReference type="InterPro" id="IPR039910">
    <property type="entry name" value="D15-like"/>
</dbReference>
<keyword evidence="2" id="KW-0812">Transmembrane</keyword>
<dbReference type="OrthoDB" id="9776356at2"/>
<dbReference type="Proteomes" id="UP000004129">
    <property type="component" value="Unassembled WGS sequence"/>
</dbReference>
<dbReference type="HOGENOM" id="CLU_007664_2_0_9"/>
<evidence type="ECO:0000256" key="3">
    <source>
        <dbReference type="ARBA" id="ARBA00022729"/>
    </source>
</evidence>
<dbReference type="Pfam" id="PF01103">
    <property type="entry name" value="Omp85"/>
    <property type="match status" value="1"/>
</dbReference>
<evidence type="ECO:0000256" key="4">
    <source>
        <dbReference type="ARBA" id="ARBA00023136"/>
    </source>
</evidence>
<evidence type="ECO:0000313" key="9">
    <source>
        <dbReference type="Proteomes" id="UP000004129"/>
    </source>
</evidence>
<feature type="signal peptide" evidence="6">
    <location>
        <begin position="1"/>
        <end position="22"/>
    </location>
</feature>
<organism evidence="8 9">
    <name type="scientific">Selenomonas infelix ATCC 43532</name>
    <dbReference type="NCBI Taxonomy" id="679201"/>
    <lineage>
        <taxon>Bacteria</taxon>
        <taxon>Bacillati</taxon>
        <taxon>Bacillota</taxon>
        <taxon>Negativicutes</taxon>
        <taxon>Selenomonadales</taxon>
        <taxon>Selenomonadaceae</taxon>
        <taxon>Selenomonas</taxon>
    </lineage>
</organism>
<dbReference type="InterPro" id="IPR010827">
    <property type="entry name" value="BamA/TamA_POTRA"/>
</dbReference>
<dbReference type="PANTHER" id="PTHR12815:SF47">
    <property type="entry name" value="TRANSLOCATION AND ASSEMBLY MODULE SUBUNIT TAMA"/>
    <property type="match status" value="1"/>
</dbReference>
<dbReference type="Pfam" id="PF07244">
    <property type="entry name" value="POTRA"/>
    <property type="match status" value="2"/>
</dbReference>
<dbReference type="STRING" id="679201.HMPREF9334_01774"/>
<keyword evidence="5" id="KW-0998">Cell outer membrane</keyword>
<feature type="chain" id="PRO_5039549546" description="POTRA domain-containing protein" evidence="6">
    <location>
        <begin position="23"/>
        <end position="639"/>
    </location>
</feature>
<dbReference type="PANTHER" id="PTHR12815">
    <property type="entry name" value="SORTING AND ASSEMBLY MACHINERY SAMM50 PROTEIN FAMILY MEMBER"/>
    <property type="match status" value="1"/>
</dbReference>
<dbReference type="Gene3D" id="2.40.160.50">
    <property type="entry name" value="membrane protein fhac: a member of the omp85/tpsb transporter family"/>
    <property type="match status" value="1"/>
</dbReference>
<evidence type="ECO:0000256" key="5">
    <source>
        <dbReference type="ARBA" id="ARBA00023237"/>
    </source>
</evidence>
<reference evidence="8 9" key="1">
    <citation type="submission" date="2011-08" db="EMBL/GenBank/DDBJ databases">
        <title>The Genome Sequence of Selenomonas infelix ATCC 43532.</title>
        <authorList>
            <consortium name="The Broad Institute Genome Sequencing Platform"/>
            <person name="Earl A."/>
            <person name="Ward D."/>
            <person name="Feldgarden M."/>
            <person name="Gevers D."/>
            <person name="Izard J."/>
            <person name="Blanton J.M."/>
            <person name="Baranova O.V."/>
            <person name="Dewhirst F.E."/>
            <person name="Young S.K."/>
            <person name="Zeng Q."/>
            <person name="Gargeya S."/>
            <person name="Fitzgerald M."/>
            <person name="Haas B."/>
            <person name="Abouelleil A."/>
            <person name="Alvarado L."/>
            <person name="Arachchi H.M."/>
            <person name="Berlin A."/>
            <person name="Brown A."/>
            <person name="Chapman S.B."/>
            <person name="Chen Z."/>
            <person name="Dunbar C."/>
            <person name="Freedman E."/>
            <person name="Gearin G."/>
            <person name="Gellesch M."/>
            <person name="Goldberg J."/>
            <person name="Griggs A."/>
            <person name="Gujja S."/>
            <person name="Heiman D."/>
            <person name="Howarth C."/>
            <person name="Larson L."/>
            <person name="Lui A."/>
            <person name="MacDonald P.J.P."/>
            <person name="Montmayeur A."/>
            <person name="Murphy C."/>
            <person name="Neiman D."/>
            <person name="Pearson M."/>
            <person name="Priest M."/>
            <person name="Roberts A."/>
            <person name="Saif S."/>
            <person name="Shea T."/>
            <person name="Shenoy N."/>
            <person name="Sisk P."/>
            <person name="Stolte C."/>
            <person name="Sykes S."/>
            <person name="Wortman J."/>
            <person name="Nusbaum C."/>
            <person name="Birren B."/>
        </authorList>
    </citation>
    <scope>NUCLEOTIDE SEQUENCE [LARGE SCALE GENOMIC DNA]</scope>
    <source>
        <strain evidence="8 9">ATCC 43532</strain>
    </source>
</reference>
<evidence type="ECO:0000313" key="8">
    <source>
        <dbReference type="EMBL" id="EHG19882.1"/>
    </source>
</evidence>
<keyword evidence="4" id="KW-0472">Membrane</keyword>
<sequence>MNSKKYQRLTLAIALGVGVSAAALPHGFAAAESTAEGAPVLSDTASSATHMNVDAPVANAPTLTTSPAASSSDERAAAWAAKRPAEDEISKYLAAQVGKTIVEINFTGASAATEPTARAALAMHVGDAVSEEGLVKDRDAIYATGYFYDLYPTFEQVPEGVVLTYHVLENPVLKEVKVEGNTVETTETLMGLITVKNGELLNARTLQENVQAIQEKYRADGYILAKITDLNIAQDGTLTIKISEGVLEGYKVKGNKKTKDHVILREMRQKTGEPFNANLARRSMQRVYNLGFFEDVNVKMNPGIEPNAVVMEIDVKEKRTGSFGIGAGYSSADGMVGMVSVSDTNFRGMGDTISLSYEISGDDTDARGYTFMYRRPWLDKKETAGTLRVYNRTYEYDDYDENGNHKESFMRKYSGGEFTLSRPMSEYSTNFVTLRNRKDKYVKHTETGNAGNRSGNTAWLSSNFGTTRSITLEHVTDTRDNIYETTTGARASISAEFAGLGGDFNYQKVILGDAHYLKAGRSQVFVLRGQYGVSHGSISEYSQFRMGGQDTIRGYREDQFRGTRMALASLEYRFPIVSKVTGALFTDYGGAWSDGFMPEKMHGSVGIGLGLNTPIGPLRLDYGRGSQGGRVHFRVGGTF</sequence>
<dbReference type="PATRIC" id="fig|679201.3.peg.1789"/>